<dbReference type="VEuPathDB" id="FungiDB:FOXG_15016"/>
<feature type="region of interest" description="Disordered" evidence="1">
    <location>
        <begin position="123"/>
        <end position="145"/>
    </location>
</feature>
<accession>A0A420M928</accession>
<evidence type="ECO:0000256" key="1">
    <source>
        <dbReference type="SAM" id="MobiDB-lite"/>
    </source>
</evidence>
<gene>
    <name evidence="2" type="ORF">BFJ69_g17161</name>
</gene>
<feature type="compositionally biased region" description="Polar residues" evidence="1">
    <location>
        <begin position="126"/>
        <end position="139"/>
    </location>
</feature>
<proteinExistence type="predicted"/>
<feature type="region of interest" description="Disordered" evidence="1">
    <location>
        <begin position="176"/>
        <end position="219"/>
    </location>
</feature>
<protein>
    <submittedName>
        <fullName evidence="2">Uncharacterized protein</fullName>
    </submittedName>
</protein>
<feature type="compositionally biased region" description="Basic and acidic residues" evidence="1">
    <location>
        <begin position="206"/>
        <end position="218"/>
    </location>
</feature>
<dbReference type="VEuPathDB" id="FungiDB:FOIG_10281"/>
<evidence type="ECO:0000313" key="3">
    <source>
        <dbReference type="Proteomes" id="UP000285084"/>
    </source>
</evidence>
<dbReference type="VEuPathDB" id="FungiDB:HZS61_004451"/>
<evidence type="ECO:0000313" key="2">
    <source>
        <dbReference type="EMBL" id="RKK61208.1"/>
    </source>
</evidence>
<feature type="compositionally biased region" description="Polar residues" evidence="1">
    <location>
        <begin position="196"/>
        <end position="205"/>
    </location>
</feature>
<name>A0A420M928_FUSOX</name>
<dbReference type="VEuPathDB" id="FungiDB:FOZG_18162"/>
<comment type="caution">
    <text evidence="2">The sequence shown here is derived from an EMBL/GenBank/DDBJ whole genome shotgun (WGS) entry which is preliminary data.</text>
</comment>
<dbReference type="EMBL" id="MRCX01000676">
    <property type="protein sequence ID" value="RKK61208.1"/>
    <property type="molecule type" value="Genomic_DNA"/>
</dbReference>
<dbReference type="Proteomes" id="UP000285084">
    <property type="component" value="Unassembled WGS sequence"/>
</dbReference>
<dbReference type="OrthoDB" id="4983860at2759"/>
<dbReference type="AlphaFoldDB" id="A0A420M928"/>
<dbReference type="VEuPathDB" id="FungiDB:FOMG_19737"/>
<sequence>MPTPDYRHILERATELIEAWCIDFGALKSPHEAYQEQAAAARVNIDEVFDSLSTCTKPSIQLDLQKQLTEHSDRLRELQLNHDRTIGQQQERYKEIVDAAMKQLCDKLNTVIGPCKTLKPFPKVANPQSNQGQLISSPDSPERRNSVFNADTQTDLEQSVIYVCVHDEAPCLDSIPSRRKRRHSNGVQTRGRPDTTMEQQTLENQSRPDKIRPCDNGRKRQRTSAIERVEPVYGQVCLVFQKKLKQWLAALVLPNNFSDAGVAATIASLDLTKEAAECWEHMRETDEVRWRQGHNETEPVVAERQVAIVYFEGPEFPAKCRADWVSIEELHKYDPGVHSSLIPHPKTVQKFLNGQLGAQSGTEAKRVKLGITNEAGTQKQRTSYESAAVCEMISQDDCPVKGKLEDSADVSEFQITAAPSPHTVAPAMNIQKKGWLDSETEKRDSSKSRIVGSHEAIDDLQVGVDDLIQPNAIPGSGLLASADGCWAASRPGQQQMAGHKMVAMSSTSWPLPSMQPLLSPVPPLRSARVARFEHLKGRAVGTEAITESVKLPGVLQMLHGNAPDSLSSGWRQNPTLNTRPLQPHRLLSEPESSIPNLSENGLRWALTPPVTSPETNHLPQTAAVHSSEGHYCAISSDRQDIIWTISPS</sequence>
<organism evidence="2 3">
    <name type="scientific">Fusarium oxysporum</name>
    <name type="common">Fusarium vascular wilt</name>
    <dbReference type="NCBI Taxonomy" id="5507"/>
    <lineage>
        <taxon>Eukaryota</taxon>
        <taxon>Fungi</taxon>
        <taxon>Dikarya</taxon>
        <taxon>Ascomycota</taxon>
        <taxon>Pezizomycotina</taxon>
        <taxon>Sordariomycetes</taxon>
        <taxon>Hypocreomycetidae</taxon>
        <taxon>Hypocreales</taxon>
        <taxon>Nectriaceae</taxon>
        <taxon>Fusarium</taxon>
        <taxon>Fusarium oxysporum species complex</taxon>
    </lineage>
</organism>
<reference evidence="2 3" key="1">
    <citation type="journal article" date="2018" name="Sci. Rep.">
        <title>Characterisation of pathogen-specific regions and novel effector candidates in Fusarium oxysporum f. sp. cepae.</title>
        <authorList>
            <person name="Armitage A.D."/>
            <person name="Taylor A."/>
            <person name="Sobczyk M.K."/>
            <person name="Baxter L."/>
            <person name="Greenfield B.P."/>
            <person name="Bates H.J."/>
            <person name="Wilson F."/>
            <person name="Jackson A.C."/>
            <person name="Ott S."/>
            <person name="Harrison R.J."/>
            <person name="Clarkson J.P."/>
        </authorList>
    </citation>
    <scope>NUCLEOTIDE SEQUENCE [LARGE SCALE GENOMIC DNA]</scope>
    <source>
        <strain evidence="2 3">Fo_A13</strain>
    </source>
</reference>